<dbReference type="EC" id="3.6.4.-" evidence="9"/>
<dbReference type="EMBL" id="JBHTEB010000001">
    <property type="protein sequence ID" value="MFD0314768.1"/>
    <property type="molecule type" value="Genomic_DNA"/>
</dbReference>
<dbReference type="Pfam" id="PF13086">
    <property type="entry name" value="AAA_11"/>
    <property type="match status" value="1"/>
</dbReference>
<dbReference type="PANTHER" id="PTHR43788:SF8">
    <property type="entry name" value="DNA-BINDING PROTEIN SMUBP-2"/>
    <property type="match status" value="1"/>
</dbReference>
<evidence type="ECO:0000256" key="3">
    <source>
        <dbReference type="ARBA" id="ARBA00022801"/>
    </source>
</evidence>
<dbReference type="SUPFAM" id="SSF52540">
    <property type="entry name" value="P-loop containing nucleoside triphosphate hydrolases"/>
    <property type="match status" value="1"/>
</dbReference>
<feature type="domain" description="DNA2/NAM7 helicase helicase" evidence="7">
    <location>
        <begin position="314"/>
        <end position="718"/>
    </location>
</feature>
<accession>A0ABW2W5U7</accession>
<dbReference type="Pfam" id="PF13087">
    <property type="entry name" value="AAA_12"/>
    <property type="match status" value="1"/>
</dbReference>
<dbReference type="InterPro" id="IPR041679">
    <property type="entry name" value="DNA2/NAM7-like_C"/>
</dbReference>
<dbReference type="InterPro" id="IPR041677">
    <property type="entry name" value="DNA2/NAM7_AAA_11"/>
</dbReference>
<evidence type="ECO:0000256" key="5">
    <source>
        <dbReference type="ARBA" id="ARBA00022840"/>
    </source>
</evidence>
<keyword evidence="2" id="KW-0547">Nucleotide-binding</keyword>
<dbReference type="RefSeq" id="WP_381607174.1">
    <property type="nucleotide sequence ID" value="NZ_JBHTEB010000001.1"/>
</dbReference>
<gene>
    <name evidence="9" type="ORF">ACFQZ6_11110</name>
</gene>
<evidence type="ECO:0000313" key="9">
    <source>
        <dbReference type="EMBL" id="MFD0314768.1"/>
    </source>
</evidence>
<sequence length="981" mass="107471">MSLATLDLTSPVFLVPGNSLERQLRDKARVHPALPAHDVQQIAADLGSLRDGVPARIDEGGGGRDASLLLHTASYRLRLFPTNRGTGYVVGAVDPVRLRDHNELARSCLLLRAPAWHMMFNVRAVPLNADAGWQRVLDAWWHLGAVRAAPHEVPAPNPAEAAFLDSVGRLIDASERITTREERLGGPYPYAEVVATGGRRHGPRALYDFRVVGPALPEPDTFVEVRGEVESRGQVTRVDGDLVTVRFDERISWDHLPPQGELTPTPNTVVFAKQREAVRLLRDRGSRNPRLLPALAEHRVGPLRPSTVTPTLPLDDDQLTAFHKALATDDVLVVLGPPGTGKTRTITQIAHACAGGRVLVTSHTNRAVDNVLGKLPRDLVVIRVGNDGKVSDEGRPYLLEHQAAELAQEVTGTMGLREEAYAHLDAARAWAGELAREVGRLDELTAAEATAQAELDAARRTVGAPVRQRLDELTARRDQDRERHQRTTADLEQAALKVRRTRERADGRALGWLHRALLPRRQRRLDELRAREAELRAALTATDGAITAAEREWEAVTRDAPAVRRARDARQRVLDDLADTARRAHEAADRAASAVAHVDTPPWPRPADGHTGPRELHDWLTQRLPLLLARRELTSQWRAAVAAEPGQLTPELIRYAHVVGATCIGAASRPELSGIDFDLAIVDEAGQIGVADALVPLVRARRGVLVGDHMQLPPFLDSEVDSWGRDVACAEVRELMTKSALERLVDGLPESHVVHLTLQRRMPVEIASFASAVFYGNRLRTEHDHPHDDPLFASPMAFVDTGGLPARLRRETATGRATERFARKGVRNDCEARLLARLAAFYHRRGTGWTVIVPYRAQITAVTAALTPLVGAALAADGVKTVDSFQGGEREVVLYGFTRSNAQGRVGFLKELRRANVAFTRAQRQLVLVGDLGTLLSADDPDFRALATELHRHLTGCGDIRSYDDIVALLDKAAPEGDGTA</sequence>
<dbReference type="InterPro" id="IPR047187">
    <property type="entry name" value="SF1_C_Upf1"/>
</dbReference>
<dbReference type="GO" id="GO:0016787">
    <property type="term" value="F:hydrolase activity"/>
    <property type="evidence" value="ECO:0007669"/>
    <property type="project" value="UniProtKB-KW"/>
</dbReference>
<keyword evidence="4 9" id="KW-0347">Helicase</keyword>
<evidence type="ECO:0000313" key="10">
    <source>
        <dbReference type="Proteomes" id="UP001597023"/>
    </source>
</evidence>
<evidence type="ECO:0000256" key="2">
    <source>
        <dbReference type="ARBA" id="ARBA00022741"/>
    </source>
</evidence>
<feature type="domain" description="DNA2/NAM7 helicase-like C-terminal" evidence="8">
    <location>
        <begin position="737"/>
        <end position="931"/>
    </location>
</feature>
<organism evidence="9 10">
    <name type="scientific">Streptomyces flavalbus</name>
    <dbReference type="NCBI Taxonomy" id="2665155"/>
    <lineage>
        <taxon>Bacteria</taxon>
        <taxon>Bacillati</taxon>
        <taxon>Actinomycetota</taxon>
        <taxon>Actinomycetes</taxon>
        <taxon>Kitasatosporales</taxon>
        <taxon>Streptomycetaceae</taxon>
        <taxon>Streptomyces</taxon>
    </lineage>
</organism>
<dbReference type="PANTHER" id="PTHR43788">
    <property type="entry name" value="DNA2/NAM7 HELICASE FAMILY MEMBER"/>
    <property type="match status" value="1"/>
</dbReference>
<evidence type="ECO:0000259" key="7">
    <source>
        <dbReference type="Pfam" id="PF13086"/>
    </source>
</evidence>
<keyword evidence="3 9" id="KW-0378">Hydrolase</keyword>
<dbReference type="InterPro" id="IPR050534">
    <property type="entry name" value="Coronavir_polyprotein_1ab"/>
</dbReference>
<evidence type="ECO:0000256" key="1">
    <source>
        <dbReference type="ARBA" id="ARBA00007913"/>
    </source>
</evidence>
<keyword evidence="10" id="KW-1185">Reference proteome</keyword>
<dbReference type="CDD" id="cd18808">
    <property type="entry name" value="SF1_C_Upf1"/>
    <property type="match status" value="1"/>
</dbReference>
<evidence type="ECO:0000256" key="4">
    <source>
        <dbReference type="ARBA" id="ARBA00022806"/>
    </source>
</evidence>
<name>A0ABW2W5U7_9ACTN</name>
<comment type="caution">
    <text evidence="9">The sequence shown here is derived from an EMBL/GenBank/DDBJ whole genome shotgun (WGS) entry which is preliminary data.</text>
</comment>
<dbReference type="Proteomes" id="UP001597023">
    <property type="component" value="Unassembled WGS sequence"/>
</dbReference>
<keyword evidence="5" id="KW-0067">ATP-binding</keyword>
<dbReference type="InterPro" id="IPR027417">
    <property type="entry name" value="P-loop_NTPase"/>
</dbReference>
<dbReference type="GO" id="GO:0004386">
    <property type="term" value="F:helicase activity"/>
    <property type="evidence" value="ECO:0007669"/>
    <property type="project" value="UniProtKB-KW"/>
</dbReference>
<feature type="coiled-coil region" evidence="6">
    <location>
        <begin position="441"/>
        <end position="490"/>
    </location>
</feature>
<keyword evidence="6" id="KW-0175">Coiled coil</keyword>
<evidence type="ECO:0000259" key="8">
    <source>
        <dbReference type="Pfam" id="PF13087"/>
    </source>
</evidence>
<protein>
    <submittedName>
        <fullName evidence="9">DEAD/DEAH box helicase</fullName>
        <ecNumber evidence="9">3.6.4.-</ecNumber>
    </submittedName>
</protein>
<reference evidence="10" key="1">
    <citation type="journal article" date="2019" name="Int. J. Syst. Evol. Microbiol.">
        <title>The Global Catalogue of Microorganisms (GCM) 10K type strain sequencing project: providing services to taxonomists for standard genome sequencing and annotation.</title>
        <authorList>
            <consortium name="The Broad Institute Genomics Platform"/>
            <consortium name="The Broad Institute Genome Sequencing Center for Infectious Disease"/>
            <person name="Wu L."/>
            <person name="Ma J."/>
        </authorList>
    </citation>
    <scope>NUCLEOTIDE SEQUENCE [LARGE SCALE GENOMIC DNA]</scope>
    <source>
        <strain evidence="10">CGMCC 4.7400</strain>
    </source>
</reference>
<dbReference type="Gene3D" id="3.40.50.300">
    <property type="entry name" value="P-loop containing nucleotide triphosphate hydrolases"/>
    <property type="match status" value="2"/>
</dbReference>
<comment type="similarity">
    <text evidence="1">Belongs to the DNA2/NAM7 helicase family.</text>
</comment>
<proteinExistence type="inferred from homology"/>
<evidence type="ECO:0000256" key="6">
    <source>
        <dbReference type="SAM" id="Coils"/>
    </source>
</evidence>